<evidence type="ECO:0000256" key="12">
    <source>
        <dbReference type="SAM" id="SignalP"/>
    </source>
</evidence>
<dbReference type="NCBIfam" id="TIGR04057">
    <property type="entry name" value="SusC_RagA_signa"/>
    <property type="match status" value="1"/>
</dbReference>
<dbReference type="PROSITE" id="PS52016">
    <property type="entry name" value="TONB_DEPENDENT_REC_3"/>
    <property type="match status" value="1"/>
</dbReference>
<comment type="similarity">
    <text evidence="10 11">Belongs to the TonB-dependent receptor family.</text>
</comment>
<evidence type="ECO:0000256" key="2">
    <source>
        <dbReference type="ARBA" id="ARBA00022448"/>
    </source>
</evidence>
<reference evidence="15 16" key="1">
    <citation type="submission" date="2017-02" db="EMBL/GenBank/DDBJ databases">
        <authorList>
            <person name="Peterson S.W."/>
        </authorList>
    </citation>
    <scope>NUCLEOTIDE SEQUENCE [LARGE SCALE GENOMIC DNA]</scope>
    <source>
        <strain evidence="15 16">DSM 22899</strain>
    </source>
</reference>
<dbReference type="NCBIfam" id="TIGR04056">
    <property type="entry name" value="OMP_RagA_SusC"/>
    <property type="match status" value="1"/>
</dbReference>
<keyword evidence="4 10" id="KW-0812">Transmembrane</keyword>
<dbReference type="OrthoDB" id="9768177at2"/>
<dbReference type="PANTHER" id="PTHR30069:SF29">
    <property type="entry name" value="HEMOGLOBIN AND HEMOGLOBIN-HAPTOGLOBIN-BINDING PROTEIN 1-RELATED"/>
    <property type="match status" value="1"/>
</dbReference>
<dbReference type="InterPro" id="IPR023996">
    <property type="entry name" value="TonB-dep_OMP_SusC/RagA"/>
</dbReference>
<dbReference type="Gene3D" id="2.170.130.10">
    <property type="entry name" value="TonB-dependent receptor, plug domain"/>
    <property type="match status" value="1"/>
</dbReference>
<dbReference type="InterPro" id="IPR037066">
    <property type="entry name" value="Plug_dom_sf"/>
</dbReference>
<dbReference type="PANTHER" id="PTHR30069">
    <property type="entry name" value="TONB-DEPENDENT OUTER MEMBRANE RECEPTOR"/>
    <property type="match status" value="1"/>
</dbReference>
<feature type="domain" description="TonB-dependent receptor plug" evidence="14">
    <location>
        <begin position="114"/>
        <end position="234"/>
    </location>
</feature>
<dbReference type="InterPro" id="IPR023997">
    <property type="entry name" value="TonB-dep_OMP_SusC/RagA_CS"/>
</dbReference>
<evidence type="ECO:0000256" key="1">
    <source>
        <dbReference type="ARBA" id="ARBA00004571"/>
    </source>
</evidence>
<feature type="domain" description="TonB-dependent receptor-like beta-barrel" evidence="13">
    <location>
        <begin position="462"/>
        <end position="825"/>
    </location>
</feature>
<dbReference type="SUPFAM" id="SSF56935">
    <property type="entry name" value="Porins"/>
    <property type="match status" value="1"/>
</dbReference>
<evidence type="ECO:0000256" key="3">
    <source>
        <dbReference type="ARBA" id="ARBA00022452"/>
    </source>
</evidence>
<evidence type="ECO:0000313" key="15">
    <source>
        <dbReference type="EMBL" id="SKB26770.1"/>
    </source>
</evidence>
<proteinExistence type="inferred from homology"/>
<dbReference type="RefSeq" id="WP_079714905.1">
    <property type="nucleotide sequence ID" value="NZ_FUYS01000001.1"/>
</dbReference>
<dbReference type="Pfam" id="PF13715">
    <property type="entry name" value="CarbopepD_reg_2"/>
    <property type="match status" value="1"/>
</dbReference>
<accession>A0A1T4ZVL0</accession>
<keyword evidence="2 10" id="KW-0813">Transport</keyword>
<sequence length="1061" mass="115605">MKKIYMLLLSCMMATQWSLAQQQLITGKVTDASGNPLPGATVQVEGTATAAQTREDGTFSLQASNGAVLVVSSVGYQPQRIPIGQQTNYKITLAETLTGLDEVVVTALGLSREQRSLGYSTQQVDGENLNTVNTGNVTSALSGKVAGVQIRTNSGLGGSASIVIRGNKSLTGNNQALWVIDGVPIDNSNSFSSNNGYDFGNLAADINPDDIESVNVLKGAAATALYGSRAANGAIIVTTKKGAKKVGVGITVNSSTTFGVINKNTFAEYQQEYGAAYGPLSGGLQSDVYFNERDVNGDGIPDLVPAYDQYAGFGAAYDPNLMVYQWDSYYPESPYYMQPSPWVPSEHGPLEIFQNPLTLNNSISFAGNNDNATYRLSYTNFRDKGIVPNGSLSRNTFSLNSSFKLTPKLTASAMANYTTSVTNGRSQRGQGSSFSNFIINMRQYWQPNIDFRKVREVYELTGKNLSQFPGGTIDNPFYIIDQNQQSDDRNRFVGNAALSYQLTDWLEIFGRIAVDSYAYKIEDRQNDLIRVPARYSVRNVSFSEVNYDLMLNYNKDLTEKFNISGVFGTNIRRNKNQSIYNATSGGLIVPGLYAINNSLGNPVPASESLTEIGINGYFGSVSLGYDKTFFLDVTGRIDESSTLPKGSNVYFYPSIAGSFVFSELVSSDVLSFGKLRLNYAEVGNDARPQSLVDVLNKPTPFGAVQLYSINNTKNNPNLKLERTQSFEAGIETAFYGNRISLNVSAYQTNTKDQIMPVTITPATGYSSKFVNAGDVRNRGLEISLGGKPLANQDLTWDINVNWAMNRSKVMSLYEGVTNLRLAGYSTDMSLNAEVGQPFGMWWGSDFVYLNGERVVDQTTGKYLKTSTANSVLGNMNPDWNGGVMNTFSYKAISLKFLVDMQKGGDIFSEDMAIGSRNGLYTNTTGLNELGNPVRDPISAGGGLLLPGVAPDGSPNTVRTEMRDRNHALGMPTAPSAMFMYDASYIKLREVSLSYTLPAKFVQRYGLFGAQLSFIGSNLWIIHKNLPYADPEAGLASGTLQNFQTGVFPTTRNFGFNLKLNF</sequence>
<evidence type="ECO:0000259" key="14">
    <source>
        <dbReference type="Pfam" id="PF07715"/>
    </source>
</evidence>
<dbReference type="GO" id="GO:0044718">
    <property type="term" value="P:siderophore transmembrane transport"/>
    <property type="evidence" value="ECO:0007669"/>
    <property type="project" value="TreeGrafter"/>
</dbReference>
<protein>
    <submittedName>
        <fullName evidence="15">TonB-linked outer membrane protein, SusC/RagA family</fullName>
    </submittedName>
</protein>
<gene>
    <name evidence="15" type="ORF">SAMN05660226_00168</name>
</gene>
<dbReference type="Pfam" id="PF00593">
    <property type="entry name" value="TonB_dep_Rec_b-barrel"/>
    <property type="match status" value="1"/>
</dbReference>
<evidence type="ECO:0000256" key="7">
    <source>
        <dbReference type="ARBA" id="ARBA00023136"/>
    </source>
</evidence>
<evidence type="ECO:0000313" key="16">
    <source>
        <dbReference type="Proteomes" id="UP000190541"/>
    </source>
</evidence>
<dbReference type="InterPro" id="IPR008969">
    <property type="entry name" value="CarboxyPept-like_regulatory"/>
</dbReference>
<keyword evidence="3 10" id="KW-1134">Transmembrane beta strand</keyword>
<evidence type="ECO:0000256" key="4">
    <source>
        <dbReference type="ARBA" id="ARBA00022692"/>
    </source>
</evidence>
<keyword evidence="16" id="KW-1185">Reference proteome</keyword>
<evidence type="ECO:0000256" key="8">
    <source>
        <dbReference type="ARBA" id="ARBA00023170"/>
    </source>
</evidence>
<evidence type="ECO:0000256" key="11">
    <source>
        <dbReference type="RuleBase" id="RU003357"/>
    </source>
</evidence>
<name>A0A1T4ZVL0_9SPHI</name>
<dbReference type="Proteomes" id="UP000190541">
    <property type="component" value="Unassembled WGS sequence"/>
</dbReference>
<dbReference type="Gene3D" id="2.40.170.20">
    <property type="entry name" value="TonB-dependent receptor, beta-barrel domain"/>
    <property type="match status" value="1"/>
</dbReference>
<dbReference type="InterPro" id="IPR036942">
    <property type="entry name" value="Beta-barrel_TonB_sf"/>
</dbReference>
<feature type="chain" id="PRO_5012188374" evidence="12">
    <location>
        <begin position="21"/>
        <end position="1061"/>
    </location>
</feature>
<keyword evidence="7 10" id="KW-0472">Membrane</keyword>
<evidence type="ECO:0000256" key="5">
    <source>
        <dbReference type="ARBA" id="ARBA00022729"/>
    </source>
</evidence>
<dbReference type="InterPro" id="IPR012910">
    <property type="entry name" value="Plug_dom"/>
</dbReference>
<evidence type="ECO:0000259" key="13">
    <source>
        <dbReference type="Pfam" id="PF00593"/>
    </source>
</evidence>
<organism evidence="15 16">
    <name type="scientific">Parapedobacter luteus</name>
    <dbReference type="NCBI Taxonomy" id="623280"/>
    <lineage>
        <taxon>Bacteria</taxon>
        <taxon>Pseudomonadati</taxon>
        <taxon>Bacteroidota</taxon>
        <taxon>Sphingobacteriia</taxon>
        <taxon>Sphingobacteriales</taxon>
        <taxon>Sphingobacteriaceae</taxon>
        <taxon>Parapedobacter</taxon>
    </lineage>
</organism>
<dbReference type="STRING" id="623280.SAMN05660226_00168"/>
<keyword evidence="8" id="KW-0675">Receptor</keyword>
<evidence type="ECO:0000256" key="6">
    <source>
        <dbReference type="ARBA" id="ARBA00023077"/>
    </source>
</evidence>
<keyword evidence="5 12" id="KW-0732">Signal</keyword>
<keyword evidence="6 11" id="KW-0798">TonB box</keyword>
<dbReference type="AlphaFoldDB" id="A0A1T4ZVL0"/>
<evidence type="ECO:0000256" key="10">
    <source>
        <dbReference type="PROSITE-ProRule" id="PRU01360"/>
    </source>
</evidence>
<dbReference type="GO" id="GO:0015344">
    <property type="term" value="F:siderophore uptake transmembrane transporter activity"/>
    <property type="evidence" value="ECO:0007669"/>
    <property type="project" value="TreeGrafter"/>
</dbReference>
<dbReference type="InterPro" id="IPR000531">
    <property type="entry name" value="Beta-barrel_TonB"/>
</dbReference>
<comment type="subcellular location">
    <subcellularLocation>
        <location evidence="1 10">Cell outer membrane</location>
        <topology evidence="1 10">Multi-pass membrane protein</topology>
    </subcellularLocation>
</comment>
<dbReference type="EMBL" id="FUYS01000001">
    <property type="protein sequence ID" value="SKB26770.1"/>
    <property type="molecule type" value="Genomic_DNA"/>
</dbReference>
<feature type="signal peptide" evidence="12">
    <location>
        <begin position="1"/>
        <end position="20"/>
    </location>
</feature>
<dbReference type="SUPFAM" id="SSF49464">
    <property type="entry name" value="Carboxypeptidase regulatory domain-like"/>
    <property type="match status" value="1"/>
</dbReference>
<dbReference type="Pfam" id="PF07715">
    <property type="entry name" value="Plug"/>
    <property type="match status" value="1"/>
</dbReference>
<dbReference type="Gene3D" id="2.60.40.1120">
    <property type="entry name" value="Carboxypeptidase-like, regulatory domain"/>
    <property type="match status" value="1"/>
</dbReference>
<evidence type="ECO:0000256" key="9">
    <source>
        <dbReference type="ARBA" id="ARBA00023237"/>
    </source>
</evidence>
<dbReference type="GO" id="GO:0009279">
    <property type="term" value="C:cell outer membrane"/>
    <property type="evidence" value="ECO:0007669"/>
    <property type="project" value="UniProtKB-SubCell"/>
</dbReference>
<keyword evidence="9 10" id="KW-0998">Cell outer membrane</keyword>
<dbReference type="InterPro" id="IPR039426">
    <property type="entry name" value="TonB-dep_rcpt-like"/>
</dbReference>